<gene>
    <name evidence="1" type="ORF">GDO78_008748</name>
</gene>
<organism evidence="1 2">
    <name type="scientific">Eleutherodactylus coqui</name>
    <name type="common">Puerto Rican coqui</name>
    <dbReference type="NCBI Taxonomy" id="57060"/>
    <lineage>
        <taxon>Eukaryota</taxon>
        <taxon>Metazoa</taxon>
        <taxon>Chordata</taxon>
        <taxon>Craniata</taxon>
        <taxon>Vertebrata</taxon>
        <taxon>Euteleostomi</taxon>
        <taxon>Amphibia</taxon>
        <taxon>Batrachia</taxon>
        <taxon>Anura</taxon>
        <taxon>Neobatrachia</taxon>
        <taxon>Hyloidea</taxon>
        <taxon>Eleutherodactylidae</taxon>
        <taxon>Eleutherodactylinae</taxon>
        <taxon>Eleutherodactylus</taxon>
        <taxon>Eleutherodactylus</taxon>
    </lineage>
</organism>
<evidence type="ECO:0000313" key="2">
    <source>
        <dbReference type="Proteomes" id="UP000770717"/>
    </source>
</evidence>
<protein>
    <submittedName>
        <fullName evidence="1">Uncharacterized protein</fullName>
    </submittedName>
</protein>
<dbReference type="AlphaFoldDB" id="A0A8J6FFJ4"/>
<name>A0A8J6FFJ4_ELECQ</name>
<proteinExistence type="predicted"/>
<accession>A0A8J6FFJ4</accession>
<reference evidence="1" key="1">
    <citation type="thesis" date="2020" institute="ProQuest LLC" country="789 East Eisenhower Parkway, Ann Arbor, MI, USA">
        <title>Comparative Genomics and Chromosome Evolution.</title>
        <authorList>
            <person name="Mudd A.B."/>
        </authorList>
    </citation>
    <scope>NUCLEOTIDE SEQUENCE</scope>
    <source>
        <strain evidence="1">HN-11 Male</strain>
        <tissue evidence="1">Kidney and liver</tissue>
    </source>
</reference>
<sequence length="82" mass="9143">MDLLAFLRMTKAFKQNNCSSTSEPRVTVLLDEKWIMAYKACSTSALIRFTGSMLLTRNCVRILCVGQKILKLQLISALGMGV</sequence>
<dbReference type="Proteomes" id="UP000770717">
    <property type="component" value="Unassembled WGS sequence"/>
</dbReference>
<dbReference type="EMBL" id="WNTK01000004">
    <property type="protein sequence ID" value="KAG9485835.1"/>
    <property type="molecule type" value="Genomic_DNA"/>
</dbReference>
<keyword evidence="2" id="KW-1185">Reference proteome</keyword>
<comment type="caution">
    <text evidence="1">The sequence shown here is derived from an EMBL/GenBank/DDBJ whole genome shotgun (WGS) entry which is preliminary data.</text>
</comment>
<evidence type="ECO:0000313" key="1">
    <source>
        <dbReference type="EMBL" id="KAG9485835.1"/>
    </source>
</evidence>